<dbReference type="Proteomes" id="UP000694287">
    <property type="component" value="Unassembled WGS sequence"/>
</dbReference>
<evidence type="ECO:0000256" key="1">
    <source>
        <dbReference type="SAM" id="MobiDB-lite"/>
    </source>
</evidence>
<comment type="caution">
    <text evidence="2">The sequence shown here is derived from an EMBL/GenBank/DDBJ whole genome shotgun (WGS) entry which is preliminary data.</text>
</comment>
<dbReference type="RefSeq" id="WP_218602625.1">
    <property type="nucleotide sequence ID" value="NZ_JADQDJ010000074.1"/>
</dbReference>
<sequence>MQLQHQELVESLARQHDEDFALLHADLREALPEVASRWADRFPNAADMSGHNRCTAVRQTLLSMFDGRGERPFSLLDAREGPGLSVVLSDGSGTRIRVRRWPTDNLKRRIRVVDVPPSGQSEALAEARQLALDEGHEELVLPRSAGGPFDVFVLWWADDDEVELAGAELAAVADIDSSSVVRILATAPLPAPEPVRAEPPAADPGPHGDFDEFDEFDDVAGTGDITPA</sequence>
<feature type="region of interest" description="Disordered" evidence="1">
    <location>
        <begin position="188"/>
        <end position="228"/>
    </location>
</feature>
<evidence type="ECO:0000313" key="3">
    <source>
        <dbReference type="Proteomes" id="UP000694287"/>
    </source>
</evidence>
<dbReference type="EMBL" id="JADQDK010000001">
    <property type="protein sequence ID" value="MBW0134992.1"/>
    <property type="molecule type" value="Genomic_DNA"/>
</dbReference>
<gene>
    <name evidence="2" type="ORF">I4I81_12085</name>
</gene>
<evidence type="ECO:0000313" key="2">
    <source>
        <dbReference type="EMBL" id="MBW0134992.1"/>
    </source>
</evidence>
<accession>A0ABS6URU7</accession>
<organism evidence="2 3">
    <name type="scientific">Pseudonocardia abyssalis</name>
    <dbReference type="NCBI Taxonomy" id="2792008"/>
    <lineage>
        <taxon>Bacteria</taxon>
        <taxon>Bacillati</taxon>
        <taxon>Actinomycetota</taxon>
        <taxon>Actinomycetes</taxon>
        <taxon>Pseudonocardiales</taxon>
        <taxon>Pseudonocardiaceae</taxon>
        <taxon>Pseudonocardia</taxon>
    </lineage>
</organism>
<name>A0ABS6URU7_9PSEU</name>
<proteinExistence type="predicted"/>
<reference evidence="2 3" key="1">
    <citation type="submission" date="2020-11" db="EMBL/GenBank/DDBJ databases">
        <title>Pseudonocardia abyssalis sp. nov. and Pseudonocardia oceani sp. nov., description and phylogenomic analysis of two novel actinomycetes isolated from the deep Southern Ocean.</title>
        <authorList>
            <person name="Parra J."/>
        </authorList>
    </citation>
    <scope>NUCLEOTIDE SEQUENCE [LARGE SCALE GENOMIC DNA]</scope>
    <source>
        <strain evidence="2 3">KRD-168</strain>
    </source>
</reference>
<protein>
    <submittedName>
        <fullName evidence="2">Uncharacterized protein</fullName>
    </submittedName>
</protein>
<keyword evidence="3" id="KW-1185">Reference proteome</keyword>